<dbReference type="InterPro" id="IPR058389">
    <property type="entry name" value="DUF8076"/>
</dbReference>
<proteinExistence type="predicted"/>
<sequence length="137" mass="16229">MKEGYHVMEKKVIEERDISTHKSVSILNFLKMVRNEEIEQFEDYTVYGLEDILSAIENRNKLIEYIHELLREKAPFLVGTGAMFQFVVERGDIEIWSNKPSLKFKDGEKIQLHKIFGLLESPEDDPNWFWHQLNVES</sequence>
<accession>A0A133VDN0</accession>
<dbReference type="Proteomes" id="UP000070549">
    <property type="component" value="Unassembled WGS sequence"/>
</dbReference>
<evidence type="ECO:0000313" key="3">
    <source>
        <dbReference type="Proteomes" id="UP000070549"/>
    </source>
</evidence>
<name>A0A133VDN0_9EURY</name>
<reference evidence="2 3" key="1">
    <citation type="journal article" date="2016" name="Sci. Rep.">
        <title>Metabolic traits of an uncultured archaeal lineage -MSBL1- from brine pools of the Red Sea.</title>
        <authorList>
            <person name="Mwirichia R."/>
            <person name="Alam I."/>
            <person name="Rashid M."/>
            <person name="Vinu M."/>
            <person name="Ba-Alawi W."/>
            <person name="Anthony Kamau A."/>
            <person name="Kamanda Ngugi D."/>
            <person name="Goker M."/>
            <person name="Klenk H.P."/>
            <person name="Bajic V."/>
            <person name="Stingl U."/>
        </authorList>
    </citation>
    <scope>NUCLEOTIDE SEQUENCE [LARGE SCALE GENOMIC DNA]</scope>
    <source>
        <strain evidence="2">SCGC-AAA382A03</strain>
    </source>
</reference>
<dbReference type="EMBL" id="LHYC01000057">
    <property type="protein sequence ID" value="KXB04549.1"/>
    <property type="molecule type" value="Genomic_DNA"/>
</dbReference>
<organism evidence="2 3">
    <name type="scientific">candidate division MSBL1 archaeon SCGC-AAA382A03</name>
    <dbReference type="NCBI Taxonomy" id="1698278"/>
    <lineage>
        <taxon>Archaea</taxon>
        <taxon>Methanobacteriati</taxon>
        <taxon>Methanobacteriota</taxon>
        <taxon>candidate division MSBL1</taxon>
    </lineage>
</organism>
<feature type="domain" description="DUF8076" evidence="1">
    <location>
        <begin position="1"/>
        <end position="133"/>
    </location>
</feature>
<gene>
    <name evidence="2" type="ORF">AKJ49_01970</name>
</gene>
<evidence type="ECO:0000313" key="2">
    <source>
        <dbReference type="EMBL" id="KXB04549.1"/>
    </source>
</evidence>
<evidence type="ECO:0000259" key="1">
    <source>
        <dbReference type="Pfam" id="PF26277"/>
    </source>
</evidence>
<dbReference type="Pfam" id="PF26277">
    <property type="entry name" value="DUF8076"/>
    <property type="match status" value="1"/>
</dbReference>
<keyword evidence="3" id="KW-1185">Reference proteome</keyword>
<dbReference type="AlphaFoldDB" id="A0A133VDN0"/>
<protein>
    <recommendedName>
        <fullName evidence="1">DUF8076 domain-containing protein</fullName>
    </recommendedName>
</protein>
<comment type="caution">
    <text evidence="2">The sequence shown here is derived from an EMBL/GenBank/DDBJ whole genome shotgun (WGS) entry which is preliminary data.</text>
</comment>